<reference evidence="5" key="1">
    <citation type="submission" date="2018-05" db="EMBL/GenBank/DDBJ databases">
        <authorList>
            <person name="Lanie J.A."/>
            <person name="Ng W.-L."/>
            <person name="Kazmierczak K.M."/>
            <person name="Andrzejewski T.M."/>
            <person name="Davidsen T.M."/>
            <person name="Wayne K.J."/>
            <person name="Tettelin H."/>
            <person name="Glass J.I."/>
            <person name="Rusch D."/>
            <person name="Podicherti R."/>
            <person name="Tsui H.-C.T."/>
            <person name="Winkler M.E."/>
        </authorList>
    </citation>
    <scope>NUCLEOTIDE SEQUENCE</scope>
</reference>
<name>A0A382XFA1_9ZZZZ</name>
<sequence>GLGGSDRGMMRYRGLTQLSQKHGCIVVAPMGYNERGWYGSRGQTSRRSSPRNLGELSEKDVLNVLAITRKDLSVNPKRIYLMGHSMGGGGTWHIGMKYPDLWAGLAPIAPATPRNINDLAKAKHIPVILVQGDRDRLVPVSGARRWTAKMKDLKMDHSYIEVKGGGHSDVAWKNMPQIFEFFNKHEKGLAAAKEEDSKETAKPTPTNPPKENTKVQTITPGRTQSRTYFFKEAGKEMRYSLFVPRGYAKSKKYPLMVALHGLGSSDSGIMR</sequence>
<proteinExistence type="predicted"/>
<feature type="domain" description="PET hydrolase/cutinase-like" evidence="4">
    <location>
        <begin position="74"/>
        <end position="171"/>
    </location>
</feature>
<dbReference type="Gene3D" id="3.40.50.1820">
    <property type="entry name" value="alpha/beta hydrolase"/>
    <property type="match status" value="2"/>
</dbReference>
<protein>
    <recommendedName>
        <fullName evidence="4">PET hydrolase/cutinase-like domain-containing protein</fullName>
    </recommendedName>
</protein>
<evidence type="ECO:0000259" key="4">
    <source>
        <dbReference type="Pfam" id="PF12740"/>
    </source>
</evidence>
<accession>A0A382XFA1</accession>
<dbReference type="Pfam" id="PF12740">
    <property type="entry name" value="PETase"/>
    <property type="match status" value="1"/>
</dbReference>
<evidence type="ECO:0000256" key="3">
    <source>
        <dbReference type="SAM" id="MobiDB-lite"/>
    </source>
</evidence>
<dbReference type="GO" id="GO:0016787">
    <property type="term" value="F:hydrolase activity"/>
    <property type="evidence" value="ECO:0007669"/>
    <property type="project" value="UniProtKB-KW"/>
</dbReference>
<gene>
    <name evidence="5" type="ORF">METZ01_LOCUS422710</name>
</gene>
<feature type="region of interest" description="Disordered" evidence="3">
    <location>
        <begin position="190"/>
        <end position="216"/>
    </location>
</feature>
<dbReference type="EMBL" id="UINC01167375">
    <property type="protein sequence ID" value="SVD69856.1"/>
    <property type="molecule type" value="Genomic_DNA"/>
</dbReference>
<feature type="compositionally biased region" description="Basic and acidic residues" evidence="3">
    <location>
        <begin position="190"/>
        <end position="201"/>
    </location>
</feature>
<dbReference type="PANTHER" id="PTHR43037:SF5">
    <property type="entry name" value="FERULOYL ESTERASE"/>
    <property type="match status" value="1"/>
</dbReference>
<dbReference type="InterPro" id="IPR029058">
    <property type="entry name" value="AB_hydrolase_fold"/>
</dbReference>
<organism evidence="5">
    <name type="scientific">marine metagenome</name>
    <dbReference type="NCBI Taxonomy" id="408172"/>
    <lineage>
        <taxon>unclassified sequences</taxon>
        <taxon>metagenomes</taxon>
        <taxon>ecological metagenomes</taxon>
    </lineage>
</organism>
<evidence type="ECO:0000256" key="1">
    <source>
        <dbReference type="ARBA" id="ARBA00022729"/>
    </source>
</evidence>
<feature type="non-terminal residue" evidence="5">
    <location>
        <position position="1"/>
    </location>
</feature>
<keyword evidence="2" id="KW-0378">Hydrolase</keyword>
<dbReference type="AlphaFoldDB" id="A0A382XFA1"/>
<dbReference type="SUPFAM" id="SSF53474">
    <property type="entry name" value="alpha/beta-Hydrolases"/>
    <property type="match status" value="2"/>
</dbReference>
<keyword evidence="1" id="KW-0732">Signal</keyword>
<dbReference type="InterPro" id="IPR050955">
    <property type="entry name" value="Plant_Biomass_Hydrol_Est"/>
</dbReference>
<dbReference type="InterPro" id="IPR041127">
    <property type="entry name" value="PET_hydrolase/cutinase-like"/>
</dbReference>
<feature type="non-terminal residue" evidence="5">
    <location>
        <position position="271"/>
    </location>
</feature>
<evidence type="ECO:0000256" key="2">
    <source>
        <dbReference type="ARBA" id="ARBA00022801"/>
    </source>
</evidence>
<evidence type="ECO:0000313" key="5">
    <source>
        <dbReference type="EMBL" id="SVD69856.1"/>
    </source>
</evidence>
<dbReference type="PANTHER" id="PTHR43037">
    <property type="entry name" value="UNNAMED PRODUCT-RELATED"/>
    <property type="match status" value="1"/>
</dbReference>